<organism evidence="1 2">
    <name type="scientific">Racocetra persica</name>
    <dbReference type="NCBI Taxonomy" id="160502"/>
    <lineage>
        <taxon>Eukaryota</taxon>
        <taxon>Fungi</taxon>
        <taxon>Fungi incertae sedis</taxon>
        <taxon>Mucoromycota</taxon>
        <taxon>Glomeromycotina</taxon>
        <taxon>Glomeromycetes</taxon>
        <taxon>Diversisporales</taxon>
        <taxon>Gigasporaceae</taxon>
        <taxon>Racocetra</taxon>
    </lineage>
</organism>
<feature type="non-terminal residue" evidence="1">
    <location>
        <position position="94"/>
    </location>
</feature>
<feature type="non-terminal residue" evidence="1">
    <location>
        <position position="1"/>
    </location>
</feature>
<dbReference type="Proteomes" id="UP000789920">
    <property type="component" value="Unassembled WGS sequence"/>
</dbReference>
<gene>
    <name evidence="1" type="ORF">RPERSI_LOCUS35356</name>
</gene>
<comment type="caution">
    <text evidence="1">The sequence shown here is derived from an EMBL/GenBank/DDBJ whole genome shotgun (WGS) entry which is preliminary data.</text>
</comment>
<protein>
    <submittedName>
        <fullName evidence="1">22914_t:CDS:1</fullName>
    </submittedName>
</protein>
<evidence type="ECO:0000313" key="2">
    <source>
        <dbReference type="Proteomes" id="UP000789920"/>
    </source>
</evidence>
<name>A0ACA9SWC8_9GLOM</name>
<keyword evidence="2" id="KW-1185">Reference proteome</keyword>
<accession>A0ACA9SWC8</accession>
<reference evidence="1" key="1">
    <citation type="submission" date="2021-06" db="EMBL/GenBank/DDBJ databases">
        <authorList>
            <person name="Kallberg Y."/>
            <person name="Tangrot J."/>
            <person name="Rosling A."/>
        </authorList>
    </citation>
    <scope>NUCLEOTIDE SEQUENCE</scope>
    <source>
        <strain evidence="1">MA461A</strain>
    </source>
</reference>
<dbReference type="EMBL" id="CAJVQC010162921">
    <property type="protein sequence ID" value="CAG8848913.1"/>
    <property type="molecule type" value="Genomic_DNA"/>
</dbReference>
<evidence type="ECO:0000313" key="1">
    <source>
        <dbReference type="EMBL" id="CAG8848913.1"/>
    </source>
</evidence>
<proteinExistence type="predicted"/>
<sequence>RNYFDKEIIFDGDELKFNQPGELVITGYPNLEKILNTENKEIKNITKITISDCPKLKIVDINNFVDNQKLDIINCSGLERLDCNNNQLTNLDLN</sequence>